<evidence type="ECO:0000259" key="1">
    <source>
        <dbReference type="Pfam" id="PF07475"/>
    </source>
</evidence>
<dbReference type="Pfam" id="PF07475">
    <property type="entry name" value="Hpr_kinase_C"/>
    <property type="match status" value="1"/>
</dbReference>
<evidence type="ECO:0000313" key="3">
    <source>
        <dbReference type="Proteomes" id="UP000217545"/>
    </source>
</evidence>
<dbReference type="InterPro" id="IPR027417">
    <property type="entry name" value="P-loop_NTPase"/>
</dbReference>
<dbReference type="CDD" id="cd01918">
    <property type="entry name" value="HprK_C"/>
    <property type="match status" value="1"/>
</dbReference>
<dbReference type="GO" id="GO:0005524">
    <property type="term" value="F:ATP binding"/>
    <property type="evidence" value="ECO:0007669"/>
    <property type="project" value="InterPro"/>
</dbReference>
<name>A0AAC9Z6G5_9RHOB</name>
<sequence>MIATRTCRLHASCVDLAGNGVLITGRSGSGKSALALQLMAYGAALVSDDQVIVTLDDQGLEATAPDALHGMIEARGIGLLRASVCSRSRLVAVIDLEQLETDRLPPQLETMILNHPIRLLRRVDSPQFASALIQLLKCGAVNPDA</sequence>
<evidence type="ECO:0000313" key="2">
    <source>
        <dbReference type="EMBL" id="ATF04365.1"/>
    </source>
</evidence>
<organism evidence="2 3">
    <name type="scientific">Phaeobacter gallaeciensis</name>
    <dbReference type="NCBI Taxonomy" id="60890"/>
    <lineage>
        <taxon>Bacteria</taxon>
        <taxon>Pseudomonadati</taxon>
        <taxon>Pseudomonadota</taxon>
        <taxon>Alphaproteobacteria</taxon>
        <taxon>Rhodobacterales</taxon>
        <taxon>Roseobacteraceae</taxon>
        <taxon>Phaeobacter</taxon>
    </lineage>
</organism>
<dbReference type="EMBL" id="CP010784">
    <property type="protein sequence ID" value="ATF04365.1"/>
    <property type="molecule type" value="Genomic_DNA"/>
</dbReference>
<dbReference type="InterPro" id="IPR011104">
    <property type="entry name" value="Hpr_kin/Pase_C"/>
</dbReference>
<dbReference type="SUPFAM" id="SSF53795">
    <property type="entry name" value="PEP carboxykinase-like"/>
    <property type="match status" value="1"/>
</dbReference>
<reference evidence="2 3" key="1">
    <citation type="journal article" date="2017" name="Front. Microbiol.">
        <title>Phaeobacter piscinae sp. nov., a species of the Roseobacter group and potential aquaculture probiont.</title>
        <authorList>
            <person name="Sonnenschein E.C."/>
            <person name="Phippen C.B.W."/>
            <person name="Nielsen K.F."/>
            <person name="Mateiu R.V."/>
            <person name="Melchiorsen J."/>
            <person name="Gram L."/>
            <person name="Overmann J."/>
            <person name="Freese H.M."/>
        </authorList>
    </citation>
    <scope>NUCLEOTIDE SEQUENCE [LARGE SCALE GENOMIC DNA]</scope>
    <source>
        <strain evidence="2 3">P63</strain>
    </source>
</reference>
<dbReference type="Proteomes" id="UP000217545">
    <property type="component" value="Chromosome"/>
</dbReference>
<gene>
    <name evidence="2" type="ORF">PhaeoP63_00250</name>
</gene>
<feature type="domain" description="HPr kinase/phosphorylase C-terminal" evidence="1">
    <location>
        <begin position="6"/>
        <end position="82"/>
    </location>
</feature>
<dbReference type="AlphaFoldDB" id="A0AAC9Z6G5"/>
<keyword evidence="2" id="KW-0418">Kinase</keyword>
<dbReference type="GO" id="GO:0006109">
    <property type="term" value="P:regulation of carbohydrate metabolic process"/>
    <property type="evidence" value="ECO:0007669"/>
    <property type="project" value="InterPro"/>
</dbReference>
<dbReference type="Gene3D" id="3.40.50.300">
    <property type="entry name" value="P-loop containing nucleotide triphosphate hydrolases"/>
    <property type="match status" value="1"/>
</dbReference>
<keyword evidence="2" id="KW-0808">Transferase</keyword>
<dbReference type="EC" id="2.7.4.-" evidence="2"/>
<proteinExistence type="predicted"/>
<accession>A0AAC9Z6G5</accession>
<protein>
    <submittedName>
        <fullName evidence="2">Hpr(Ser) kinase/phosphatase</fullName>
        <ecNumber evidence="2">2.7.4.-</ecNumber>
    </submittedName>
</protein>
<dbReference type="GO" id="GO:0000155">
    <property type="term" value="F:phosphorelay sensor kinase activity"/>
    <property type="evidence" value="ECO:0007669"/>
    <property type="project" value="InterPro"/>
</dbReference>